<dbReference type="GO" id="GO:0006099">
    <property type="term" value="P:tricarboxylic acid cycle"/>
    <property type="evidence" value="ECO:0007669"/>
    <property type="project" value="UniProtKB-KW"/>
</dbReference>
<dbReference type="PANTHER" id="PTHR43334:SF1">
    <property type="entry name" value="3-HYDROXYPROPIONATE--COA LIGASE [ADP-FORMING]"/>
    <property type="match status" value="1"/>
</dbReference>
<protein>
    <submittedName>
        <fullName evidence="9">GNAT family N-acetyltransferase</fullName>
    </submittedName>
</protein>
<proteinExistence type="inferred from homology"/>
<dbReference type="SMART" id="SM00881">
    <property type="entry name" value="CoA_binding"/>
    <property type="match status" value="1"/>
</dbReference>
<dbReference type="InterPro" id="IPR011761">
    <property type="entry name" value="ATP-grasp"/>
</dbReference>
<gene>
    <name evidence="9" type="ORF">E3C22_04665</name>
</gene>
<dbReference type="SUPFAM" id="SSF52210">
    <property type="entry name" value="Succinyl-CoA synthetase domains"/>
    <property type="match status" value="2"/>
</dbReference>
<accession>A0A4Y8RWB3</accession>
<keyword evidence="10" id="KW-1185">Reference proteome</keyword>
<evidence type="ECO:0000256" key="2">
    <source>
        <dbReference type="ARBA" id="ARBA00022598"/>
    </source>
</evidence>
<dbReference type="AlphaFoldDB" id="A0A4Y8RWB3"/>
<dbReference type="PANTHER" id="PTHR43334">
    <property type="entry name" value="ACETATE--COA LIGASE [ADP-FORMING]"/>
    <property type="match status" value="1"/>
</dbReference>
<dbReference type="Pfam" id="PF13302">
    <property type="entry name" value="Acetyltransf_3"/>
    <property type="match status" value="1"/>
</dbReference>
<evidence type="ECO:0000313" key="9">
    <source>
        <dbReference type="EMBL" id="TFF27754.1"/>
    </source>
</evidence>
<dbReference type="EMBL" id="SOZD01000001">
    <property type="protein sequence ID" value="TFF27754.1"/>
    <property type="molecule type" value="Genomic_DNA"/>
</dbReference>
<dbReference type="Gene3D" id="3.40.50.261">
    <property type="entry name" value="Succinyl-CoA synthetase domains"/>
    <property type="match status" value="2"/>
</dbReference>
<dbReference type="Pfam" id="PF13607">
    <property type="entry name" value="Succ_CoA_lig"/>
    <property type="match status" value="1"/>
</dbReference>
<reference evidence="9 10" key="1">
    <citation type="submission" date="2019-03" db="EMBL/GenBank/DDBJ databases">
        <title>Jiella endophytica sp. nov., a novel endophytic bacterium isolated from root of Ficus microcarpa Linn. f.</title>
        <authorList>
            <person name="Tuo L."/>
        </authorList>
    </citation>
    <scope>NUCLEOTIDE SEQUENCE [LARGE SCALE GENOMIC DNA]</scope>
    <source>
        <strain evidence="9 10">CBS5Q-3</strain>
    </source>
</reference>
<feature type="domain" description="ATP-grasp" evidence="7">
    <location>
        <begin position="501"/>
        <end position="537"/>
    </location>
</feature>
<evidence type="ECO:0000256" key="1">
    <source>
        <dbReference type="ARBA" id="ARBA00022532"/>
    </source>
</evidence>
<dbReference type="Gene3D" id="3.30.470.20">
    <property type="entry name" value="ATP-grasp fold, B domain"/>
    <property type="match status" value="1"/>
</dbReference>
<dbReference type="SUPFAM" id="SSF55729">
    <property type="entry name" value="Acyl-CoA N-acyltransferases (Nat)"/>
    <property type="match status" value="1"/>
</dbReference>
<keyword evidence="9" id="KW-0808">Transferase</keyword>
<dbReference type="GO" id="GO:0016747">
    <property type="term" value="F:acyltransferase activity, transferring groups other than amino-acyl groups"/>
    <property type="evidence" value="ECO:0007669"/>
    <property type="project" value="InterPro"/>
</dbReference>
<evidence type="ECO:0000256" key="3">
    <source>
        <dbReference type="ARBA" id="ARBA00022741"/>
    </source>
</evidence>
<evidence type="ECO:0000313" key="10">
    <source>
        <dbReference type="Proteomes" id="UP000298179"/>
    </source>
</evidence>
<dbReference type="Pfam" id="PF19045">
    <property type="entry name" value="Ligase_CoA_2"/>
    <property type="match status" value="1"/>
</dbReference>
<evidence type="ECO:0000259" key="8">
    <source>
        <dbReference type="PROSITE" id="PS51186"/>
    </source>
</evidence>
<comment type="caution">
    <text evidence="9">The sequence shown here is derived from an EMBL/GenBank/DDBJ whole genome shotgun (WGS) entry which is preliminary data.</text>
</comment>
<keyword evidence="1" id="KW-0816">Tricarboxylic acid cycle</keyword>
<organism evidence="9 10">
    <name type="scientific">Jiella endophytica</name>
    <dbReference type="NCBI Taxonomy" id="2558362"/>
    <lineage>
        <taxon>Bacteria</taxon>
        <taxon>Pseudomonadati</taxon>
        <taxon>Pseudomonadota</taxon>
        <taxon>Alphaproteobacteria</taxon>
        <taxon>Hyphomicrobiales</taxon>
        <taxon>Aurantimonadaceae</taxon>
        <taxon>Jiella</taxon>
    </lineage>
</organism>
<dbReference type="InterPro" id="IPR016102">
    <property type="entry name" value="Succinyl-CoA_synth-like"/>
</dbReference>
<dbReference type="InterPro" id="IPR000182">
    <property type="entry name" value="GNAT_dom"/>
</dbReference>
<dbReference type="GO" id="GO:0043758">
    <property type="term" value="F:acetate-CoA ligase (ADP-forming) activity"/>
    <property type="evidence" value="ECO:0007669"/>
    <property type="project" value="InterPro"/>
</dbReference>
<name>A0A4Y8RWB3_9HYPH</name>
<dbReference type="RefSeq" id="WP_134760665.1">
    <property type="nucleotide sequence ID" value="NZ_SOZD01000001.1"/>
</dbReference>
<comment type="similarity">
    <text evidence="5">In the N-terminal section; belongs to the acetate CoA ligase alpha subunit family.</text>
</comment>
<dbReference type="InterPro" id="IPR032875">
    <property type="entry name" value="Succ_CoA_lig_flav_dom"/>
</dbReference>
<dbReference type="FunFam" id="3.30.1490.20:FF:000020">
    <property type="entry name" value="Protein lysine acetyltransferase"/>
    <property type="match status" value="1"/>
</dbReference>
<keyword evidence="2" id="KW-0436">Ligase</keyword>
<sequence length="898" mass="95532">MSIRNFDALFRPRSIALIGASNKPRSVGNVVARNLAAGGFAGQVMLVNPHDRTIEGQQAYRSVGALPECPDLAVVATPARTVPGIVAELAEMGCRAAVVISAGLGVPAEGAAPGGRTLRQAMLDAARPHLMRIVGPNCLGLISTPAGINASFSHLMPPKGDIALVSQSGAIATAILDWAASRGIGFSHVVSLGDMSDADFGDFLDFLSTDRETRAILLYVENVTFAQKFMSAARVASRAKPVLVIKSGRSAEGARAAQSHTGAMAGSDLVYDAAFRRAGILRVDALEELFEAAATLATGIRIGGDRLAILTNGGGAGVLAVDRLEAVGGRLADMTEPCLARLDAVLPPTWSHGNPVDIIGDATPKRYRDALDILIDSRVADAVLVINCPTAVADNREAAAAVVEVARARRSFPVFANWLGGITAGPVRQMLADERIPSFESPEDAIRAFTYLVDYRRNQAQLMETPSAGVTIVPEDVEAANAVIAAAVREGRSNLNEWEAKEILRRFGIPTVPTHFVVTPEAAAEQFAAMGGPAVLKIVSPQITHKSDVGGVRLGIESREDMLEAARAMVDRVKADRPDAEIAGFTVQPMIARGDGHELIAGIARDPTFGPVILFGRGGKEAEVVGDRAIGLPPLNSVLARQMIDRTAIARLLQGFRDVPPVDMDGLEGALVRLSELAVLLPAVSELDINPLTADETGVIALDARIAIAQGPSAAGLARPAIRPYPREWERDIAIRDDKAFRLRPIRPEDETALAAMVMACEPEDLRLRFMAAMKSFPHQTAARFTQIDYDREMALIAVDPAAGYGEGPIFGVVRIVADPENEVAEFAVLVRSDMKGQGLGYTLMSSILDYARARGLVRVHGEILRENVGMRNLARSLGFQPEASSDFSDVLHVTLDL</sequence>
<dbReference type="InterPro" id="IPR043938">
    <property type="entry name" value="Ligase_CoA_dom"/>
</dbReference>
<evidence type="ECO:0000256" key="5">
    <source>
        <dbReference type="ARBA" id="ARBA00060888"/>
    </source>
</evidence>
<dbReference type="GO" id="GO:0046872">
    <property type="term" value="F:metal ion binding"/>
    <property type="evidence" value="ECO:0007669"/>
    <property type="project" value="InterPro"/>
</dbReference>
<dbReference type="SUPFAM" id="SSF56059">
    <property type="entry name" value="Glutathione synthetase ATP-binding domain-like"/>
    <property type="match status" value="1"/>
</dbReference>
<dbReference type="InterPro" id="IPR016181">
    <property type="entry name" value="Acyl_CoA_acyltransferase"/>
</dbReference>
<keyword evidence="3 6" id="KW-0547">Nucleotide-binding</keyword>
<dbReference type="InterPro" id="IPR003781">
    <property type="entry name" value="CoA-bd"/>
</dbReference>
<dbReference type="InterPro" id="IPR013815">
    <property type="entry name" value="ATP_grasp_subdomain_1"/>
</dbReference>
<dbReference type="OrthoDB" id="9807426at2"/>
<evidence type="ECO:0000256" key="6">
    <source>
        <dbReference type="PROSITE-ProRule" id="PRU00409"/>
    </source>
</evidence>
<dbReference type="Gene3D" id="3.40.630.30">
    <property type="match status" value="1"/>
</dbReference>
<evidence type="ECO:0000259" key="7">
    <source>
        <dbReference type="PROSITE" id="PS50975"/>
    </source>
</evidence>
<dbReference type="PROSITE" id="PS50975">
    <property type="entry name" value="ATP_GRASP"/>
    <property type="match status" value="1"/>
</dbReference>
<dbReference type="GO" id="GO:0005524">
    <property type="term" value="F:ATP binding"/>
    <property type="evidence" value="ECO:0007669"/>
    <property type="project" value="UniProtKB-UniRule"/>
</dbReference>
<dbReference type="Gene3D" id="3.40.50.720">
    <property type="entry name" value="NAD(P)-binding Rossmann-like Domain"/>
    <property type="match status" value="1"/>
</dbReference>
<evidence type="ECO:0000256" key="4">
    <source>
        <dbReference type="ARBA" id="ARBA00022840"/>
    </source>
</evidence>
<dbReference type="Gene3D" id="3.30.1490.20">
    <property type="entry name" value="ATP-grasp fold, A domain"/>
    <property type="match status" value="1"/>
</dbReference>
<dbReference type="Pfam" id="PF13380">
    <property type="entry name" value="CoA_binding_2"/>
    <property type="match status" value="1"/>
</dbReference>
<feature type="domain" description="N-acetyltransferase" evidence="8">
    <location>
        <begin position="741"/>
        <end position="898"/>
    </location>
</feature>
<dbReference type="InterPro" id="IPR036291">
    <property type="entry name" value="NAD(P)-bd_dom_sf"/>
</dbReference>
<dbReference type="InterPro" id="IPR051538">
    <property type="entry name" value="Acyl-CoA_Synth/Transferase"/>
</dbReference>
<dbReference type="Proteomes" id="UP000298179">
    <property type="component" value="Unassembled WGS sequence"/>
</dbReference>
<dbReference type="Pfam" id="PF13549">
    <property type="entry name" value="ATP-grasp_5"/>
    <property type="match status" value="1"/>
</dbReference>
<dbReference type="PROSITE" id="PS51186">
    <property type="entry name" value="GNAT"/>
    <property type="match status" value="1"/>
</dbReference>
<dbReference type="SUPFAM" id="SSF51735">
    <property type="entry name" value="NAD(P)-binding Rossmann-fold domains"/>
    <property type="match status" value="1"/>
</dbReference>
<keyword evidence="4 6" id="KW-0067">ATP-binding</keyword>